<protein>
    <submittedName>
        <fullName evidence="1">Uncharacterized protein</fullName>
    </submittedName>
</protein>
<accession>A0A7X0JPR6</accession>
<dbReference type="EMBL" id="JACHBU010000017">
    <property type="protein sequence ID" value="MBB6511110.1"/>
    <property type="molecule type" value="Genomic_DNA"/>
</dbReference>
<sequence>MISEKGYSIVEASTADQAYAFLDRHSSLDCRFGHLKALTVDGALAVRWLIEFDAANARLSTLEEEHQLAVAARERQTITGLPHSAISL</sequence>
<organism evidence="1 2">
    <name type="scientific">Rhizobium soli</name>
    <dbReference type="NCBI Taxonomy" id="424798"/>
    <lineage>
        <taxon>Bacteria</taxon>
        <taxon>Pseudomonadati</taxon>
        <taxon>Pseudomonadota</taxon>
        <taxon>Alphaproteobacteria</taxon>
        <taxon>Hyphomicrobiales</taxon>
        <taxon>Rhizobiaceae</taxon>
        <taxon>Rhizobium/Agrobacterium group</taxon>
        <taxon>Rhizobium</taxon>
    </lineage>
</organism>
<keyword evidence="2" id="KW-1185">Reference proteome</keyword>
<proteinExistence type="predicted"/>
<dbReference type="AlphaFoldDB" id="A0A7X0JPR6"/>
<dbReference type="RefSeq" id="WP_184656117.1">
    <property type="nucleotide sequence ID" value="NZ_JACHBU010000017.1"/>
</dbReference>
<gene>
    <name evidence="1" type="ORF">F4695_004508</name>
</gene>
<comment type="caution">
    <text evidence="1">The sequence shown here is derived from an EMBL/GenBank/DDBJ whole genome shotgun (WGS) entry which is preliminary data.</text>
</comment>
<reference evidence="1 2" key="1">
    <citation type="submission" date="2020-08" db="EMBL/GenBank/DDBJ databases">
        <title>The Agave Microbiome: Exploring the role of microbial communities in plant adaptations to desert environments.</title>
        <authorList>
            <person name="Partida-Martinez L.P."/>
        </authorList>
    </citation>
    <scope>NUCLEOTIDE SEQUENCE [LARGE SCALE GENOMIC DNA]</scope>
    <source>
        <strain evidence="1 2">AS3.12</strain>
    </source>
</reference>
<dbReference type="Proteomes" id="UP000585437">
    <property type="component" value="Unassembled WGS sequence"/>
</dbReference>
<evidence type="ECO:0000313" key="2">
    <source>
        <dbReference type="Proteomes" id="UP000585437"/>
    </source>
</evidence>
<evidence type="ECO:0000313" key="1">
    <source>
        <dbReference type="EMBL" id="MBB6511110.1"/>
    </source>
</evidence>
<name>A0A7X0JPR6_9HYPH</name>